<dbReference type="EMBL" id="JAAAUQ010001865">
    <property type="protein sequence ID" value="KAF9131952.1"/>
    <property type="molecule type" value="Genomic_DNA"/>
</dbReference>
<evidence type="ECO:0000313" key="2">
    <source>
        <dbReference type="EMBL" id="KAF9131952.1"/>
    </source>
</evidence>
<proteinExistence type="predicted"/>
<feature type="region of interest" description="Disordered" evidence="1">
    <location>
        <begin position="1"/>
        <end position="87"/>
    </location>
</feature>
<organism evidence="2 3">
    <name type="scientific">Linnemannia schmuckeri</name>
    <dbReference type="NCBI Taxonomy" id="64567"/>
    <lineage>
        <taxon>Eukaryota</taxon>
        <taxon>Fungi</taxon>
        <taxon>Fungi incertae sedis</taxon>
        <taxon>Mucoromycota</taxon>
        <taxon>Mortierellomycotina</taxon>
        <taxon>Mortierellomycetes</taxon>
        <taxon>Mortierellales</taxon>
        <taxon>Mortierellaceae</taxon>
        <taxon>Linnemannia</taxon>
    </lineage>
</organism>
<dbReference type="OrthoDB" id="2448606at2759"/>
<evidence type="ECO:0000313" key="3">
    <source>
        <dbReference type="Proteomes" id="UP000748756"/>
    </source>
</evidence>
<keyword evidence="3" id="KW-1185">Reference proteome</keyword>
<dbReference type="AlphaFoldDB" id="A0A9P5V2U0"/>
<sequence>MTDDRIGPSLPSFSAARTPLHDRGSGSSSPTLSPPRRPLFDVDSDENEREQDEVADGEAAINVLDGHEEESGDKRAETDGRPSNNIFDGPVAAAETGDMSWIQLLPAFTFSLPLTKDWGPQVTEAYNKIKKKKSLNYKQVDEIALLSGVLHFDEKHAGFQAAEMSAITNEILHRFYTRDLQEEDLKRSVEAAALWGTWVQKWGSMNLLGCLSKEFGDTDEAEIDIGPVIDLIMDSYSTCRQNDTLPVLYVALYVFRHFNTWSKLESESDAMSSVIVPILREFMDIQGHIQFKCLNSASTAGENRKAALDQDGQARQPDIVGRTEEGHEAYYGELKGMHPSTLSRNADTLRIAIFTKDSLDELLRVLEVDLPLISFRSVGPDVVFFLGAKITNTVVHTRISNLKMPTCLSELRLLDQTFFFRLFQIRSLVLITSARLKQKRREPIGDNNPFPTLATPLRNVALGIQSKGNLVKRKGKQIMELKEAKRSKDTVEA</sequence>
<gene>
    <name evidence="2" type="ORF">BG015_003784</name>
</gene>
<accession>A0A9P5V2U0</accession>
<feature type="compositionally biased region" description="Acidic residues" evidence="1">
    <location>
        <begin position="42"/>
        <end position="56"/>
    </location>
</feature>
<protein>
    <submittedName>
        <fullName evidence="2">Uncharacterized protein</fullName>
    </submittedName>
</protein>
<dbReference type="Proteomes" id="UP000748756">
    <property type="component" value="Unassembled WGS sequence"/>
</dbReference>
<comment type="caution">
    <text evidence="2">The sequence shown here is derived from an EMBL/GenBank/DDBJ whole genome shotgun (WGS) entry which is preliminary data.</text>
</comment>
<name>A0A9P5V2U0_9FUNG</name>
<reference evidence="2" key="1">
    <citation type="journal article" date="2020" name="Fungal Divers.">
        <title>Resolving the Mortierellaceae phylogeny through synthesis of multi-gene phylogenetics and phylogenomics.</title>
        <authorList>
            <person name="Vandepol N."/>
            <person name="Liber J."/>
            <person name="Desiro A."/>
            <person name="Na H."/>
            <person name="Kennedy M."/>
            <person name="Barry K."/>
            <person name="Grigoriev I.V."/>
            <person name="Miller A.N."/>
            <person name="O'Donnell K."/>
            <person name="Stajich J.E."/>
            <person name="Bonito G."/>
        </authorList>
    </citation>
    <scope>NUCLEOTIDE SEQUENCE</scope>
    <source>
        <strain evidence="2">NRRL 6426</strain>
    </source>
</reference>
<evidence type="ECO:0000256" key="1">
    <source>
        <dbReference type="SAM" id="MobiDB-lite"/>
    </source>
</evidence>